<name>A0ABQ6M3H5_9STRA</name>
<sequence>MTSEDILDATSCVLHQGENVPIIGAIFKLASSLVGLIKEKGNTDDALKEIFAFLLRINPILLQLKGKQVNDSIMSALRDLEEAMEDTSRHVAKWLARGYVYKLITSFKFGGKFREDLATLKEHLGIVSTALNVDTNIEVHKGFDKMGAKLEALNSAQKANKERKGKVRDRRKSSTASSGNESST</sequence>
<dbReference type="EMBL" id="BRYB01003651">
    <property type="protein sequence ID" value="GMI18916.1"/>
    <property type="molecule type" value="Genomic_DNA"/>
</dbReference>
<organism evidence="2 3">
    <name type="scientific">Tetraparma gracilis</name>
    <dbReference type="NCBI Taxonomy" id="2962635"/>
    <lineage>
        <taxon>Eukaryota</taxon>
        <taxon>Sar</taxon>
        <taxon>Stramenopiles</taxon>
        <taxon>Ochrophyta</taxon>
        <taxon>Bolidophyceae</taxon>
        <taxon>Parmales</taxon>
        <taxon>Triparmaceae</taxon>
        <taxon>Tetraparma</taxon>
    </lineage>
</organism>
<reference evidence="2 3" key="1">
    <citation type="journal article" date="2023" name="Commun. Biol.">
        <title>Genome analysis of Parmales, the sister group of diatoms, reveals the evolutionary specialization of diatoms from phago-mixotrophs to photoautotrophs.</title>
        <authorList>
            <person name="Ban H."/>
            <person name="Sato S."/>
            <person name="Yoshikawa S."/>
            <person name="Yamada K."/>
            <person name="Nakamura Y."/>
            <person name="Ichinomiya M."/>
            <person name="Sato N."/>
            <person name="Blanc-Mathieu R."/>
            <person name="Endo H."/>
            <person name="Kuwata A."/>
            <person name="Ogata H."/>
        </authorList>
    </citation>
    <scope>NUCLEOTIDE SEQUENCE [LARGE SCALE GENOMIC DNA]</scope>
</reference>
<feature type="region of interest" description="Disordered" evidence="1">
    <location>
        <begin position="157"/>
        <end position="184"/>
    </location>
</feature>
<keyword evidence="3" id="KW-1185">Reference proteome</keyword>
<comment type="caution">
    <text evidence="2">The sequence shown here is derived from an EMBL/GenBank/DDBJ whole genome shotgun (WGS) entry which is preliminary data.</text>
</comment>
<evidence type="ECO:0000256" key="1">
    <source>
        <dbReference type="SAM" id="MobiDB-lite"/>
    </source>
</evidence>
<evidence type="ECO:0000313" key="3">
    <source>
        <dbReference type="Proteomes" id="UP001165060"/>
    </source>
</evidence>
<protein>
    <submittedName>
        <fullName evidence="2">Uncharacterized protein</fullName>
    </submittedName>
</protein>
<feature type="compositionally biased region" description="Basic residues" evidence="1">
    <location>
        <begin position="161"/>
        <end position="173"/>
    </location>
</feature>
<gene>
    <name evidence="2" type="ORF">TeGR_g2976</name>
</gene>
<dbReference type="Proteomes" id="UP001165060">
    <property type="component" value="Unassembled WGS sequence"/>
</dbReference>
<feature type="compositionally biased region" description="Low complexity" evidence="1">
    <location>
        <begin position="174"/>
        <end position="184"/>
    </location>
</feature>
<accession>A0ABQ6M3H5</accession>
<evidence type="ECO:0000313" key="2">
    <source>
        <dbReference type="EMBL" id="GMI18916.1"/>
    </source>
</evidence>
<proteinExistence type="predicted"/>
<dbReference type="Gene3D" id="1.20.930.20">
    <property type="entry name" value="Adaptor protein Cbl, N-terminal domain"/>
    <property type="match status" value="1"/>
</dbReference>
<dbReference type="InterPro" id="IPR036537">
    <property type="entry name" value="Adaptor_Cbl_N_dom_sf"/>
</dbReference>